<sequence>MPPVLHLTAFLWVLSATVHSYYFFYSVECRTLGSPQNIEVLISLVYNKGKVLTYNSTENEVVAYSEYGEKWAKDFNSKTHWLHSEAEKVISDCREYGGQLSPVDRAVRPRVMLRSLRPASGDQPAVLMCSAYDFYPKPIKLTWLRGSEKVTTDVVSTEELTNGDWYYQVHSQLEFTPEPAEDISCMVEHLGFREPALFHWSHSDEASLSESDRDRIAVGAAALLLGGVTALTGLVYYKRKLTGWTSVQVLELGSRTQ</sequence>
<dbReference type="GO" id="GO:0042613">
    <property type="term" value="C:MHC class II protein complex"/>
    <property type="evidence" value="ECO:0007669"/>
    <property type="project" value="InterPro"/>
</dbReference>
<dbReference type="PANTHER" id="PTHR19944">
    <property type="entry name" value="MHC CLASS II-RELATED"/>
    <property type="match status" value="1"/>
</dbReference>
<dbReference type="InterPro" id="IPR013783">
    <property type="entry name" value="Ig-like_fold"/>
</dbReference>
<dbReference type="STRING" id="42514.ENSPNAP00000019761"/>
<dbReference type="InterPro" id="IPR011162">
    <property type="entry name" value="MHC_I/II-like_Ag-recog"/>
</dbReference>
<reference evidence="9 10" key="1">
    <citation type="submission" date="2020-10" db="EMBL/GenBank/DDBJ databases">
        <title>Pygocentrus nattereri (red-bellied piranha) genome, fPygNat1, primary haplotype.</title>
        <authorList>
            <person name="Myers G."/>
            <person name="Meyer A."/>
            <person name="Karagic N."/>
            <person name="Pippel M."/>
            <person name="Winkler S."/>
            <person name="Tracey A."/>
            <person name="Wood J."/>
            <person name="Formenti G."/>
            <person name="Howe K."/>
            <person name="Fedrigo O."/>
            <person name="Jarvis E.D."/>
        </authorList>
    </citation>
    <scope>NUCLEOTIDE SEQUENCE [LARGE SCALE GENOMIC DNA]</scope>
</reference>
<dbReference type="OMA" id="AMKWAND"/>
<keyword evidence="4" id="KW-1015">Disulfide bond</keyword>
<dbReference type="RefSeq" id="XP_017542793.2">
    <property type="nucleotide sequence ID" value="XM_017687304.2"/>
</dbReference>
<evidence type="ECO:0000256" key="2">
    <source>
        <dbReference type="ARBA" id="ARBA00022692"/>
    </source>
</evidence>
<dbReference type="SUPFAM" id="SSF48726">
    <property type="entry name" value="Immunoglobulin"/>
    <property type="match status" value="1"/>
</dbReference>
<reference evidence="9" key="3">
    <citation type="submission" date="2025-09" db="UniProtKB">
        <authorList>
            <consortium name="Ensembl"/>
        </authorList>
    </citation>
    <scope>IDENTIFICATION</scope>
</reference>
<dbReference type="Pfam" id="PF07654">
    <property type="entry name" value="C1-set"/>
    <property type="match status" value="1"/>
</dbReference>
<dbReference type="PROSITE" id="PS50835">
    <property type="entry name" value="IG_LIKE"/>
    <property type="match status" value="1"/>
</dbReference>
<keyword evidence="6" id="KW-0472">Membrane</keyword>
<feature type="signal peptide" evidence="7">
    <location>
        <begin position="1"/>
        <end position="20"/>
    </location>
</feature>
<dbReference type="SMART" id="SM00407">
    <property type="entry name" value="IGc1"/>
    <property type="match status" value="1"/>
</dbReference>
<keyword evidence="10" id="KW-1185">Reference proteome</keyword>
<comment type="subcellular location">
    <subcellularLocation>
        <location evidence="1">Membrane</location>
        <topology evidence="1">Single-pass type I membrane protein</topology>
    </subcellularLocation>
</comment>
<dbReference type="GeneID" id="108414441"/>
<name>A0A3B4D9H9_PYGNA</name>
<keyword evidence="5" id="KW-0325">Glycoprotein</keyword>
<dbReference type="SUPFAM" id="SSF54452">
    <property type="entry name" value="MHC antigen-recognition domain"/>
    <property type="match status" value="1"/>
</dbReference>
<dbReference type="Ensembl" id="ENSPNAT00000029801.2">
    <property type="protein sequence ID" value="ENSPNAP00000019761.2"/>
    <property type="gene ID" value="ENSPNAG00000026436.2"/>
</dbReference>
<dbReference type="InterPro" id="IPR050160">
    <property type="entry name" value="MHC/Immunoglobulin"/>
</dbReference>
<dbReference type="GO" id="GO:0006955">
    <property type="term" value="P:immune response"/>
    <property type="evidence" value="ECO:0007669"/>
    <property type="project" value="InterPro"/>
</dbReference>
<keyword evidence="2 6" id="KW-0812">Transmembrane</keyword>
<dbReference type="InterPro" id="IPR014745">
    <property type="entry name" value="MHC_II_a/b_N"/>
</dbReference>
<evidence type="ECO:0000313" key="10">
    <source>
        <dbReference type="Proteomes" id="UP001501920"/>
    </source>
</evidence>
<feature type="chain" id="PRO_5044005750" description="Ig-like domain-containing protein" evidence="7">
    <location>
        <begin position="21"/>
        <end position="257"/>
    </location>
</feature>
<evidence type="ECO:0000313" key="9">
    <source>
        <dbReference type="Ensembl" id="ENSPNAP00000019761.2"/>
    </source>
</evidence>
<evidence type="ECO:0000256" key="7">
    <source>
        <dbReference type="SAM" id="SignalP"/>
    </source>
</evidence>
<dbReference type="PANTHER" id="PTHR19944:SF99">
    <property type="entry name" value="HLA CLASS II HISTOCOMPATIBILITY ANTIGEN, DRB1 BETA CHAIN"/>
    <property type="match status" value="1"/>
</dbReference>
<keyword evidence="7" id="KW-0732">Signal</keyword>
<evidence type="ECO:0000259" key="8">
    <source>
        <dbReference type="PROSITE" id="PS50835"/>
    </source>
</evidence>
<dbReference type="GO" id="GO:0019882">
    <property type="term" value="P:antigen processing and presentation"/>
    <property type="evidence" value="ECO:0007669"/>
    <property type="project" value="InterPro"/>
</dbReference>
<evidence type="ECO:0000256" key="6">
    <source>
        <dbReference type="SAM" id="Phobius"/>
    </source>
</evidence>
<accession>A0A3B4D9H9</accession>
<feature type="transmembrane region" description="Helical" evidence="6">
    <location>
        <begin position="216"/>
        <end position="237"/>
    </location>
</feature>
<evidence type="ECO:0000256" key="5">
    <source>
        <dbReference type="ARBA" id="ARBA00023180"/>
    </source>
</evidence>
<dbReference type="Proteomes" id="UP001501920">
    <property type="component" value="Chromosome 29"/>
</dbReference>
<evidence type="ECO:0000256" key="3">
    <source>
        <dbReference type="ARBA" id="ARBA00022989"/>
    </source>
</evidence>
<dbReference type="InterPro" id="IPR007110">
    <property type="entry name" value="Ig-like_dom"/>
</dbReference>
<dbReference type="InterPro" id="IPR003597">
    <property type="entry name" value="Ig_C1-set"/>
</dbReference>
<reference evidence="9" key="2">
    <citation type="submission" date="2025-08" db="UniProtKB">
        <authorList>
            <consortium name="Ensembl"/>
        </authorList>
    </citation>
    <scope>IDENTIFICATION</scope>
</reference>
<feature type="domain" description="Ig-like" evidence="8">
    <location>
        <begin position="109"/>
        <end position="209"/>
    </location>
</feature>
<dbReference type="GeneTree" id="ENSGT00950000183127"/>
<dbReference type="AlphaFoldDB" id="A0A3B4D9H9"/>
<protein>
    <recommendedName>
        <fullName evidence="8">Ig-like domain-containing protein</fullName>
    </recommendedName>
</protein>
<dbReference type="Pfam" id="PF00969">
    <property type="entry name" value="MHC_II_beta"/>
    <property type="match status" value="1"/>
</dbReference>
<keyword evidence="3 6" id="KW-1133">Transmembrane helix</keyword>
<organism evidence="9 10">
    <name type="scientific">Pygocentrus nattereri</name>
    <name type="common">Red-bellied piranha</name>
    <dbReference type="NCBI Taxonomy" id="42514"/>
    <lineage>
        <taxon>Eukaryota</taxon>
        <taxon>Metazoa</taxon>
        <taxon>Chordata</taxon>
        <taxon>Craniata</taxon>
        <taxon>Vertebrata</taxon>
        <taxon>Euteleostomi</taxon>
        <taxon>Actinopterygii</taxon>
        <taxon>Neopterygii</taxon>
        <taxon>Teleostei</taxon>
        <taxon>Ostariophysi</taxon>
        <taxon>Characiformes</taxon>
        <taxon>Characoidei</taxon>
        <taxon>Pygocentrus</taxon>
    </lineage>
</organism>
<dbReference type="InterPro" id="IPR036179">
    <property type="entry name" value="Ig-like_dom_sf"/>
</dbReference>
<evidence type="ECO:0000256" key="1">
    <source>
        <dbReference type="ARBA" id="ARBA00004479"/>
    </source>
</evidence>
<evidence type="ECO:0000256" key="4">
    <source>
        <dbReference type="ARBA" id="ARBA00023157"/>
    </source>
</evidence>
<proteinExistence type="predicted"/>
<dbReference type="InterPro" id="IPR000353">
    <property type="entry name" value="MHC_II_b_N"/>
</dbReference>
<dbReference type="Gene3D" id="2.60.40.10">
    <property type="entry name" value="Immunoglobulins"/>
    <property type="match status" value="1"/>
</dbReference>
<dbReference type="Gene3D" id="3.10.320.10">
    <property type="entry name" value="Class II Histocompatibility Antigen, M Beta Chain, Chain B, domain 1"/>
    <property type="match status" value="1"/>
</dbReference>